<dbReference type="GO" id="GO:0003945">
    <property type="term" value="F:N-acetyllactosamine synthase activity"/>
    <property type="evidence" value="ECO:0007669"/>
    <property type="project" value="UniProtKB-EC"/>
</dbReference>
<feature type="repeat" description="WD" evidence="33">
    <location>
        <begin position="658"/>
        <end position="699"/>
    </location>
</feature>
<dbReference type="SMART" id="SM00667">
    <property type="entry name" value="LisH"/>
    <property type="match status" value="1"/>
</dbReference>
<evidence type="ECO:0000256" key="16">
    <source>
        <dbReference type="ARBA" id="ARBA00022989"/>
    </source>
</evidence>
<dbReference type="Gene3D" id="3.90.550.10">
    <property type="entry name" value="Spore Coat Polysaccharide Biosynthesis Protein SpsA, Chain A"/>
    <property type="match status" value="1"/>
</dbReference>
<dbReference type="InterPro" id="IPR003859">
    <property type="entry name" value="Galactosyl_T"/>
</dbReference>
<keyword evidence="14" id="KW-0677">Repeat</keyword>
<evidence type="ECO:0000256" key="9">
    <source>
        <dbReference type="ARBA" id="ARBA00022664"/>
    </source>
</evidence>
<keyword evidence="13" id="KW-0479">Metal-binding</keyword>
<keyword evidence="8 33" id="KW-0853">WD repeat</keyword>
<dbReference type="EC" id="2.4.1.90" evidence="27"/>
<dbReference type="Pfam" id="PF17814">
    <property type="entry name" value="LisH_TPL"/>
    <property type="match status" value="1"/>
</dbReference>
<dbReference type="FunFam" id="3.90.550.10:FF:000028">
    <property type="entry name" value="beta-1,4-galactosyltransferase 1"/>
    <property type="match status" value="1"/>
</dbReference>
<keyword evidence="17" id="KW-0333">Golgi apparatus</keyword>
<evidence type="ECO:0000256" key="17">
    <source>
        <dbReference type="ARBA" id="ARBA00023034"/>
    </source>
</evidence>
<dbReference type="SMART" id="SM00668">
    <property type="entry name" value="CTLH"/>
    <property type="match status" value="1"/>
</dbReference>
<keyword evidence="18 34" id="KW-0472">Membrane</keyword>
<evidence type="ECO:0000256" key="24">
    <source>
        <dbReference type="ARBA" id="ARBA00025801"/>
    </source>
</evidence>
<evidence type="ECO:0000259" key="35">
    <source>
        <dbReference type="PROSITE" id="PS50897"/>
    </source>
</evidence>
<evidence type="ECO:0000256" key="27">
    <source>
        <dbReference type="ARBA" id="ARBA00038891"/>
    </source>
</evidence>
<keyword evidence="21" id="KW-0508">mRNA splicing</keyword>
<sequence length="826" mass="93269">MQRGSLIPAPALPGTSLQKACKFLVAFCALHLCVTLVYYVSGGELSIFQYFMEHQQHQYRGPVGKSASLNRFQSALSAQGNATPTEESKPKGELPMCPETSPLLVGPLRIEFTISVSLEEMRQSNTEVREGGRYTPKDCTALQKVALIIPFRNRDQHLKYWLYYLHPILQRQQLDYGVYVINQDGENTFNRAKLLNIGYAEALKEYDYQCFVFSDVDLIPMDDRNIYKCYSQPRHLSVSMDKFGFGLPYNQYFGGVSALSKEQFQRINGFPNNYWGWGGEDDDIYNRISSRGMSISRPDGVTGKCRMIRHDRDDKNDPNPKSVVRLIMQYLKENSLHRTLATLQEETTVSLNTVDSIESFVADINSGHWDTVLQAIQSLKLPDKTLIDLYEQVVLELIELRELGAARSLLRQTDPMIMLKQTQPERYIHLENLLARSYFDPREAYPDGSSKEKRRAAIAQALAGEVSVVPPSRLMALLGQALKWQQHQGLLPPGMTIDLFRGKAAVKDVEEEKFPTQLSRHIKFGQKSHVECARFSPDGQYLVTGSVDGFIEVWNFTTGKIRKDLKYQAQDNFMMMDDAVLCMCFSRDTEMLATGAQDGKIKVWKIQSGQCLRRFERAHSKGVTCLSFSKDSSQILSASFDQTIRIHGLKSGKTLKEFRGHSSFVNEATFTQDGHYIISASSDGTVKVWNVKTTECSNTFKSLGSTAGTDITVNSVNLLPKNPEHFVVCNRSNTVVIMNMQGQIVRSFSSGKREGGDFVCCTLSPRGEWIYCIGEDFVLYCFSTVTGKLERTLTVHEKDVIGIAHHPHQNLIGTYSEDGLLKLWKP</sequence>
<dbReference type="InterPro" id="IPR036322">
    <property type="entry name" value="WD40_repeat_dom_sf"/>
</dbReference>
<dbReference type="PRINTS" id="PR02050">
    <property type="entry name" value="B14GALTRFASE"/>
</dbReference>
<evidence type="ECO:0000256" key="5">
    <source>
        <dbReference type="ARBA" id="ARBA00004922"/>
    </source>
</evidence>
<evidence type="ECO:0000256" key="33">
    <source>
        <dbReference type="PROSITE-ProRule" id="PRU00221"/>
    </source>
</evidence>
<evidence type="ECO:0000256" key="19">
    <source>
        <dbReference type="ARBA" id="ARBA00023157"/>
    </source>
</evidence>
<comment type="function">
    <text evidence="32">Involved in pre-mRNA splicing as a component of the spliceosome. Required for normal accumulation of ik. Required for normal mitotic spindle assembly and normal progress through mitosis.</text>
</comment>
<evidence type="ECO:0000256" key="11">
    <source>
        <dbReference type="ARBA" id="ARBA00022679"/>
    </source>
</evidence>
<dbReference type="InterPro" id="IPR015943">
    <property type="entry name" value="WD40/YVTN_repeat-like_dom_sf"/>
</dbReference>
<reference evidence="36" key="2">
    <citation type="submission" date="2025-09" db="UniProtKB">
        <authorList>
            <consortium name="Ensembl"/>
        </authorList>
    </citation>
    <scope>IDENTIFICATION</scope>
</reference>
<feature type="repeat" description="WD" evidence="33">
    <location>
        <begin position="573"/>
        <end position="614"/>
    </location>
</feature>
<evidence type="ECO:0000256" key="34">
    <source>
        <dbReference type="SAM" id="Phobius"/>
    </source>
</evidence>
<dbReference type="PROSITE" id="PS50082">
    <property type="entry name" value="WD_REPEATS_2"/>
    <property type="match status" value="5"/>
</dbReference>
<dbReference type="FunFam" id="2.130.10.10:FF:000082">
    <property type="entry name" value="WD40 repeat-containing protein SMU1"/>
    <property type="match status" value="1"/>
</dbReference>
<evidence type="ECO:0000313" key="37">
    <source>
        <dbReference type="Proteomes" id="UP000694569"/>
    </source>
</evidence>
<feature type="domain" description="CTLH" evidence="35">
    <location>
        <begin position="353"/>
        <end position="405"/>
    </location>
</feature>
<comment type="subcellular location">
    <subcellularLocation>
        <location evidence="4">Cytoplasm</location>
    </subcellularLocation>
    <subcellularLocation>
        <location evidence="2">Golgi apparatus membrane</location>
        <topology evidence="2">Single-pass type II membrane protein</topology>
    </subcellularLocation>
    <subcellularLocation>
        <location evidence="3">Nucleus speckle</location>
    </subcellularLocation>
</comment>
<evidence type="ECO:0000256" key="13">
    <source>
        <dbReference type="ARBA" id="ARBA00022723"/>
    </source>
</evidence>
<keyword evidence="37" id="KW-1185">Reference proteome</keyword>
<dbReference type="InterPro" id="IPR045184">
    <property type="entry name" value="SMU1"/>
</dbReference>
<dbReference type="PRINTS" id="PR00320">
    <property type="entry name" value="GPROTEINBRPT"/>
</dbReference>
<keyword evidence="20" id="KW-0325">Glycoprotein</keyword>
<dbReference type="SUPFAM" id="SSF53448">
    <property type="entry name" value="Nucleotide-diphospho-sugar transferases"/>
    <property type="match status" value="1"/>
</dbReference>
<evidence type="ECO:0000256" key="1">
    <source>
        <dbReference type="ARBA" id="ARBA00001936"/>
    </source>
</evidence>
<feature type="repeat" description="WD" evidence="33">
    <location>
        <begin position="793"/>
        <end position="826"/>
    </location>
</feature>
<evidence type="ECO:0000256" key="2">
    <source>
        <dbReference type="ARBA" id="ARBA00004323"/>
    </source>
</evidence>
<dbReference type="InterPro" id="IPR001680">
    <property type="entry name" value="WD40_rpt"/>
</dbReference>
<keyword evidence="10" id="KW-0328">Glycosyltransferase</keyword>
<comment type="pathway">
    <text evidence="5">Protein modification; protein glycosylation.</text>
</comment>
<keyword evidence="16 34" id="KW-1133">Transmembrane helix</keyword>
<dbReference type="InterPro" id="IPR019775">
    <property type="entry name" value="WD40_repeat_CS"/>
</dbReference>
<evidence type="ECO:0000313" key="36">
    <source>
        <dbReference type="Ensembl" id="ENSLLEP00000009725.1"/>
    </source>
</evidence>
<dbReference type="InterPro" id="IPR029044">
    <property type="entry name" value="Nucleotide-diphossugar_trans"/>
</dbReference>
<evidence type="ECO:0000256" key="30">
    <source>
        <dbReference type="ARBA" id="ARBA00046364"/>
    </source>
</evidence>
<dbReference type="Pfam" id="PF02709">
    <property type="entry name" value="Glyco_transf_7C"/>
    <property type="match status" value="1"/>
</dbReference>
<feature type="repeat" description="WD" evidence="33">
    <location>
        <begin position="616"/>
        <end position="657"/>
    </location>
</feature>
<evidence type="ECO:0000256" key="10">
    <source>
        <dbReference type="ARBA" id="ARBA00022676"/>
    </source>
</evidence>
<proteinExistence type="inferred from homology"/>
<dbReference type="InterPro" id="IPR027791">
    <property type="entry name" value="Galactosyl_T_C"/>
</dbReference>
<dbReference type="FunFam" id="2.130.10.10:FF:000729">
    <property type="entry name" value="SMU1, DNA replication regulator and spliceosomal factor"/>
    <property type="match status" value="1"/>
</dbReference>
<comment type="subunit">
    <text evidence="30">Component of the spliceosome B complex. Interacts with IK.</text>
</comment>
<dbReference type="PROSITE" id="PS50896">
    <property type="entry name" value="LISH"/>
    <property type="match status" value="1"/>
</dbReference>
<dbReference type="FunFam" id="2.130.10.10:FF:000754">
    <property type="entry name" value="SMU1, DNA replication regulator and spliceosomal factor"/>
    <property type="match status" value="1"/>
</dbReference>
<evidence type="ECO:0000256" key="20">
    <source>
        <dbReference type="ARBA" id="ARBA00023180"/>
    </source>
</evidence>
<comment type="cofactor">
    <cofactor evidence="1">
        <name>Mn(2+)</name>
        <dbReference type="ChEBI" id="CHEBI:29035"/>
    </cofactor>
</comment>
<evidence type="ECO:0000256" key="18">
    <source>
        <dbReference type="ARBA" id="ARBA00023136"/>
    </source>
</evidence>
<evidence type="ECO:0000256" key="26">
    <source>
        <dbReference type="ARBA" id="ARBA00031988"/>
    </source>
</evidence>
<comment type="catalytic activity">
    <reaction evidence="31">
        <text>N-acetyl-D-glucosamine + UDP-alpha-D-galactose = beta-D-galactosyl-(1-&gt;4)-N-acetyl-D-glucosamine + UDP + H(+)</text>
        <dbReference type="Rhea" id="RHEA:17745"/>
        <dbReference type="ChEBI" id="CHEBI:15378"/>
        <dbReference type="ChEBI" id="CHEBI:58223"/>
        <dbReference type="ChEBI" id="CHEBI:60152"/>
        <dbReference type="ChEBI" id="CHEBI:66914"/>
        <dbReference type="ChEBI" id="CHEBI:506227"/>
        <dbReference type="EC" id="2.4.1.90"/>
    </reaction>
    <physiologicalReaction direction="left-to-right" evidence="31">
        <dbReference type="Rhea" id="RHEA:17746"/>
    </physiologicalReaction>
</comment>
<protein>
    <recommendedName>
        <fullName evidence="25">WD40 repeat-containing protein SMU1</fullName>
        <ecNumber evidence="27">2.4.1.90</ecNumber>
    </recommendedName>
    <alternativeName>
        <fullName evidence="29">N-acetyllactosamine synthase</fullName>
    </alternativeName>
    <alternativeName>
        <fullName evidence="28">Nal synthase</fullName>
    </alternativeName>
    <alternativeName>
        <fullName evidence="26">Smu-1 suppressor of mec-8 and unc-52 protein homolog</fullName>
    </alternativeName>
</protein>
<evidence type="ECO:0000256" key="4">
    <source>
        <dbReference type="ARBA" id="ARBA00004496"/>
    </source>
</evidence>
<dbReference type="GO" id="GO:0016607">
    <property type="term" value="C:nuclear speck"/>
    <property type="evidence" value="ECO:0007669"/>
    <property type="project" value="UniProtKB-SubCell"/>
</dbReference>
<feature type="repeat" description="WD" evidence="33">
    <location>
        <begin position="523"/>
        <end position="564"/>
    </location>
</feature>
<dbReference type="Gene3D" id="2.130.10.10">
    <property type="entry name" value="YVTN repeat-like/Quinoprotein amine dehydrogenase"/>
    <property type="match status" value="1"/>
</dbReference>
<keyword evidence="22" id="KW-0464">Manganese</keyword>
<evidence type="ECO:0000256" key="23">
    <source>
        <dbReference type="ARBA" id="ARBA00023242"/>
    </source>
</evidence>
<comment type="similarity">
    <text evidence="6">Belongs to the glycosyltransferase 7 family.</text>
</comment>
<organism evidence="36 37">
    <name type="scientific">Leptobrachium leishanense</name>
    <name type="common">Leishan spiny toad</name>
    <dbReference type="NCBI Taxonomy" id="445787"/>
    <lineage>
        <taxon>Eukaryota</taxon>
        <taxon>Metazoa</taxon>
        <taxon>Chordata</taxon>
        <taxon>Craniata</taxon>
        <taxon>Vertebrata</taxon>
        <taxon>Euteleostomi</taxon>
        <taxon>Amphibia</taxon>
        <taxon>Batrachia</taxon>
        <taxon>Anura</taxon>
        <taxon>Pelobatoidea</taxon>
        <taxon>Megophryidae</taxon>
        <taxon>Leptobrachium</taxon>
    </lineage>
</organism>
<keyword evidence="19" id="KW-1015">Disulfide bond</keyword>
<dbReference type="PROSITE" id="PS50294">
    <property type="entry name" value="WD_REPEATS_REGION"/>
    <property type="match status" value="4"/>
</dbReference>
<dbReference type="InterPro" id="IPR020472">
    <property type="entry name" value="WD40_PAC1"/>
</dbReference>
<evidence type="ECO:0000256" key="8">
    <source>
        <dbReference type="ARBA" id="ARBA00022574"/>
    </source>
</evidence>
<dbReference type="CDD" id="cd00899">
    <property type="entry name" value="b4GalT"/>
    <property type="match status" value="1"/>
</dbReference>
<dbReference type="Pfam" id="PF13733">
    <property type="entry name" value="Glyco_transf_7N"/>
    <property type="match status" value="1"/>
</dbReference>
<name>A0A8C5M976_9ANUR</name>
<evidence type="ECO:0000256" key="28">
    <source>
        <dbReference type="ARBA" id="ARBA00041655"/>
    </source>
</evidence>
<dbReference type="Pfam" id="PF00400">
    <property type="entry name" value="WD40"/>
    <property type="match status" value="5"/>
</dbReference>
<keyword evidence="7" id="KW-0963">Cytoplasm</keyword>
<dbReference type="Proteomes" id="UP000694569">
    <property type="component" value="Unplaced"/>
</dbReference>
<evidence type="ECO:0000256" key="7">
    <source>
        <dbReference type="ARBA" id="ARBA00022490"/>
    </source>
</evidence>
<dbReference type="OrthoDB" id="538223at2759"/>
<dbReference type="GO" id="GO:0046872">
    <property type="term" value="F:metal ion binding"/>
    <property type="evidence" value="ECO:0007669"/>
    <property type="project" value="UniProtKB-KW"/>
</dbReference>
<evidence type="ECO:0000256" key="14">
    <source>
        <dbReference type="ARBA" id="ARBA00022737"/>
    </source>
</evidence>
<keyword evidence="11" id="KW-0808">Transferase</keyword>
<dbReference type="GeneTree" id="ENSGT00940000155007"/>
<keyword evidence="15" id="KW-0735">Signal-anchor</keyword>
<dbReference type="GO" id="GO:0000139">
    <property type="term" value="C:Golgi membrane"/>
    <property type="evidence" value="ECO:0007669"/>
    <property type="project" value="UniProtKB-SubCell"/>
</dbReference>
<dbReference type="PROSITE" id="PS50897">
    <property type="entry name" value="CTLH"/>
    <property type="match status" value="1"/>
</dbReference>
<dbReference type="InterPro" id="IPR054532">
    <property type="entry name" value="TPL_SMU1_LisH-like"/>
</dbReference>
<dbReference type="SUPFAM" id="SSF50978">
    <property type="entry name" value="WD40 repeat-like"/>
    <property type="match status" value="1"/>
</dbReference>
<evidence type="ECO:0000256" key="32">
    <source>
        <dbReference type="ARBA" id="ARBA00060193"/>
    </source>
</evidence>
<dbReference type="InterPro" id="IPR006595">
    <property type="entry name" value="CTLH_C"/>
</dbReference>
<accession>A0A8C5M976</accession>
<dbReference type="PROSITE" id="PS00678">
    <property type="entry name" value="WD_REPEATS_1"/>
    <property type="match status" value="2"/>
</dbReference>
<evidence type="ECO:0000256" key="15">
    <source>
        <dbReference type="ARBA" id="ARBA00022968"/>
    </source>
</evidence>
<dbReference type="CDD" id="cd00200">
    <property type="entry name" value="WD40"/>
    <property type="match status" value="1"/>
</dbReference>
<dbReference type="GO" id="GO:0000398">
    <property type="term" value="P:mRNA splicing, via spliceosome"/>
    <property type="evidence" value="ECO:0007669"/>
    <property type="project" value="InterPro"/>
</dbReference>
<gene>
    <name evidence="36" type="primary">SMU1</name>
</gene>
<dbReference type="GO" id="GO:0005975">
    <property type="term" value="P:carbohydrate metabolic process"/>
    <property type="evidence" value="ECO:0007669"/>
    <property type="project" value="InterPro"/>
</dbReference>
<dbReference type="UniPathway" id="UPA00378"/>
<evidence type="ECO:0000256" key="29">
    <source>
        <dbReference type="ARBA" id="ARBA00042172"/>
    </source>
</evidence>
<keyword evidence="9" id="KW-0507">mRNA processing</keyword>
<evidence type="ECO:0000256" key="3">
    <source>
        <dbReference type="ARBA" id="ARBA00004324"/>
    </source>
</evidence>
<evidence type="ECO:0000256" key="12">
    <source>
        <dbReference type="ARBA" id="ARBA00022692"/>
    </source>
</evidence>
<dbReference type="InterPro" id="IPR027995">
    <property type="entry name" value="Galactosyl_T_N"/>
</dbReference>
<keyword evidence="23" id="KW-0539">Nucleus</keyword>
<dbReference type="InterPro" id="IPR006594">
    <property type="entry name" value="LisH"/>
</dbReference>
<dbReference type="PANTHER" id="PTHR22848">
    <property type="entry name" value="WD40 REPEAT PROTEIN"/>
    <property type="match status" value="1"/>
</dbReference>
<evidence type="ECO:0000256" key="31">
    <source>
        <dbReference type="ARBA" id="ARBA00049413"/>
    </source>
</evidence>
<evidence type="ECO:0000256" key="22">
    <source>
        <dbReference type="ARBA" id="ARBA00023211"/>
    </source>
</evidence>
<feature type="transmembrane region" description="Helical" evidence="34">
    <location>
        <begin position="21"/>
        <end position="40"/>
    </location>
</feature>
<comment type="similarity">
    <text evidence="24">Belongs to the WD repeat SMU1 family.</text>
</comment>
<dbReference type="Ensembl" id="ENSLLET00000010102.1">
    <property type="protein sequence ID" value="ENSLLEP00000009725.1"/>
    <property type="gene ID" value="ENSLLEG00000006161.1"/>
</dbReference>
<keyword evidence="12 34" id="KW-0812">Transmembrane</keyword>
<dbReference type="AlphaFoldDB" id="A0A8C5M976"/>
<dbReference type="SMART" id="SM00320">
    <property type="entry name" value="WD40"/>
    <property type="match status" value="7"/>
</dbReference>
<evidence type="ECO:0000256" key="6">
    <source>
        <dbReference type="ARBA" id="ARBA00005735"/>
    </source>
</evidence>
<evidence type="ECO:0000256" key="25">
    <source>
        <dbReference type="ARBA" id="ARBA00026184"/>
    </source>
</evidence>
<evidence type="ECO:0000256" key="21">
    <source>
        <dbReference type="ARBA" id="ARBA00023187"/>
    </source>
</evidence>
<reference evidence="36" key="1">
    <citation type="submission" date="2025-08" db="UniProtKB">
        <authorList>
            <consortium name="Ensembl"/>
        </authorList>
    </citation>
    <scope>IDENTIFICATION</scope>
</reference>